<name>A0A167VYD3_CORFA</name>
<dbReference type="AlphaFoldDB" id="A0A167VYD3"/>
<evidence type="ECO:0000256" key="1">
    <source>
        <dbReference type="SAM" id="MobiDB-lite"/>
    </source>
</evidence>
<sequence>MAVAVAAAQALIRTIRGRSDAAPSSSSRQPLPSPPPGPLALPCGIILEAHHGLGPSPSRRRPRRTSSPSPVRTPPPSEPPLDDTLPPSLATALIGLVAASHRTCHDAQDINVAPRGATAGLRALRASLTSLKLTVQLAYKWLRRVEAAPDLLPHPDRRALVDVDAVVVLLAEAISSVSVAGDSLVDVVRDAAAAAARISDVAAAHAPVLLAASERIDRVEHLLSKLLTILQISSLAEALRARSAIDAAIPLILGDDPHLAASVRCLPDSFHVAPACLDRPPPGYSVPSPADDDAPPDYSAATTNTDGSVTIRPTGWSAAFAGLTLSDLPALSRVPLPVAVAGLRYGEELYGEQFARAVGPALAELMERPGGAKAARLAAILGSRSEGVAMTDEDNFARRVGRELEDGRARTREQPQPYLFSESQVSTHVEESSLAA</sequence>
<accession>A0A167VYD3</accession>
<gene>
    <name evidence="2" type="ORF">ISF_04994</name>
</gene>
<evidence type="ECO:0000313" key="2">
    <source>
        <dbReference type="EMBL" id="OAA63118.1"/>
    </source>
</evidence>
<dbReference type="Proteomes" id="UP000076744">
    <property type="component" value="Unassembled WGS sequence"/>
</dbReference>
<keyword evidence="3" id="KW-1185">Reference proteome</keyword>
<protein>
    <submittedName>
        <fullName evidence="2">Uncharacterized protein</fullName>
    </submittedName>
</protein>
<feature type="compositionally biased region" description="Basic and acidic residues" evidence="1">
    <location>
        <begin position="401"/>
        <end position="413"/>
    </location>
</feature>
<dbReference type="OrthoDB" id="4870811at2759"/>
<comment type="caution">
    <text evidence="2">The sequence shown here is derived from an EMBL/GenBank/DDBJ whole genome shotgun (WGS) entry which is preliminary data.</text>
</comment>
<dbReference type="RefSeq" id="XP_018704325.1">
    <property type="nucleotide sequence ID" value="XM_018848599.1"/>
</dbReference>
<feature type="region of interest" description="Disordered" evidence="1">
    <location>
        <begin position="17"/>
        <end position="85"/>
    </location>
</feature>
<feature type="region of interest" description="Disordered" evidence="1">
    <location>
        <begin position="401"/>
        <end position="436"/>
    </location>
</feature>
<evidence type="ECO:0000313" key="3">
    <source>
        <dbReference type="Proteomes" id="UP000076744"/>
    </source>
</evidence>
<dbReference type="GeneID" id="30021286"/>
<feature type="region of interest" description="Disordered" evidence="1">
    <location>
        <begin position="282"/>
        <end position="306"/>
    </location>
</feature>
<reference evidence="2 3" key="1">
    <citation type="journal article" date="2016" name="Genome Biol. Evol.">
        <title>Divergent and convergent evolution of fungal pathogenicity.</title>
        <authorList>
            <person name="Shang Y."/>
            <person name="Xiao G."/>
            <person name="Zheng P."/>
            <person name="Cen K."/>
            <person name="Zhan S."/>
            <person name="Wang C."/>
        </authorList>
    </citation>
    <scope>NUCLEOTIDE SEQUENCE [LARGE SCALE GENOMIC DNA]</scope>
    <source>
        <strain evidence="2 3">ARSEF 2679</strain>
    </source>
</reference>
<organism evidence="2 3">
    <name type="scientific">Cordyceps fumosorosea (strain ARSEF 2679)</name>
    <name type="common">Isaria fumosorosea</name>
    <dbReference type="NCBI Taxonomy" id="1081104"/>
    <lineage>
        <taxon>Eukaryota</taxon>
        <taxon>Fungi</taxon>
        <taxon>Dikarya</taxon>
        <taxon>Ascomycota</taxon>
        <taxon>Pezizomycotina</taxon>
        <taxon>Sordariomycetes</taxon>
        <taxon>Hypocreomycetidae</taxon>
        <taxon>Hypocreales</taxon>
        <taxon>Cordycipitaceae</taxon>
        <taxon>Cordyceps</taxon>
    </lineage>
</organism>
<dbReference type="STRING" id="1081104.A0A167VYD3"/>
<proteinExistence type="predicted"/>
<dbReference type="EMBL" id="AZHB01000011">
    <property type="protein sequence ID" value="OAA63118.1"/>
    <property type="molecule type" value="Genomic_DNA"/>
</dbReference>
<feature type="compositionally biased region" description="Low complexity" evidence="1">
    <location>
        <begin position="21"/>
        <end position="30"/>
    </location>
</feature>